<dbReference type="EMBL" id="JAWZYT010006221">
    <property type="protein sequence ID" value="KAK4288601.1"/>
    <property type="molecule type" value="Genomic_DNA"/>
</dbReference>
<keyword evidence="2" id="KW-1185">Reference proteome</keyword>
<reference evidence="1" key="1">
    <citation type="submission" date="2023-11" db="EMBL/GenBank/DDBJ databases">
        <title>Genome assemblies of two species of porcelain crab, Petrolisthes cinctipes and Petrolisthes manimaculis (Anomura: Porcellanidae).</title>
        <authorList>
            <person name="Angst P."/>
        </authorList>
    </citation>
    <scope>NUCLEOTIDE SEQUENCE</scope>
    <source>
        <strain evidence="1">PB745_02</strain>
        <tissue evidence="1">Gill</tissue>
    </source>
</reference>
<protein>
    <submittedName>
        <fullName evidence="1">Uncharacterized protein</fullName>
    </submittedName>
</protein>
<evidence type="ECO:0000313" key="2">
    <source>
        <dbReference type="Proteomes" id="UP001292094"/>
    </source>
</evidence>
<sequence length="172" mass="19617">MTWVCEDGWQRWWGANTKVPLNNTKVPLNTPIDQPLKLRLELVYEDERRLTSNFSSVSVLSGKLSVGNYTGGDAGNWWEAPFQSRSLVFDDERNCMPFYSPYGDCVSNKTMSVEEQLVQYNGTIEEFGFVWTVGDEEYDQLNITKIYLWVTCVNCTITGQEEEEGEGGVVDL</sequence>
<comment type="caution">
    <text evidence="1">The sequence shown here is derived from an EMBL/GenBank/DDBJ whole genome shotgun (WGS) entry which is preliminary data.</text>
</comment>
<dbReference type="Proteomes" id="UP001292094">
    <property type="component" value="Unassembled WGS sequence"/>
</dbReference>
<name>A0AAE1NH17_9EUCA</name>
<dbReference type="AlphaFoldDB" id="A0AAE1NH17"/>
<proteinExistence type="predicted"/>
<gene>
    <name evidence="1" type="ORF">Pmani_038377</name>
</gene>
<organism evidence="1 2">
    <name type="scientific">Petrolisthes manimaculis</name>
    <dbReference type="NCBI Taxonomy" id="1843537"/>
    <lineage>
        <taxon>Eukaryota</taxon>
        <taxon>Metazoa</taxon>
        <taxon>Ecdysozoa</taxon>
        <taxon>Arthropoda</taxon>
        <taxon>Crustacea</taxon>
        <taxon>Multicrustacea</taxon>
        <taxon>Malacostraca</taxon>
        <taxon>Eumalacostraca</taxon>
        <taxon>Eucarida</taxon>
        <taxon>Decapoda</taxon>
        <taxon>Pleocyemata</taxon>
        <taxon>Anomura</taxon>
        <taxon>Galatheoidea</taxon>
        <taxon>Porcellanidae</taxon>
        <taxon>Petrolisthes</taxon>
    </lineage>
</organism>
<accession>A0AAE1NH17</accession>
<evidence type="ECO:0000313" key="1">
    <source>
        <dbReference type="EMBL" id="KAK4288601.1"/>
    </source>
</evidence>